<evidence type="ECO:0000256" key="2">
    <source>
        <dbReference type="SAM" id="MobiDB-lite"/>
    </source>
</evidence>
<accession>C6JSH8</accession>
<keyword evidence="1" id="KW-0862">Zinc</keyword>
<sequence length="344" mass="40155">MTSTREFEELSLHGENYPTWASDIKIALASRSLLATIQNPQNGDALQEKQIYQALALLRFYIHKDLKSEYLMIESPKELWDAFKERYEQQKELIWPEANHEWNHLRLQDFKSVADYNHVVHKICSKLKFCEKEPSDKDKIEKTLSTMLPSDRVLQQQYRAHNYQAYSQLIHTLTQAEKHDELLLKNHHKRPVGSAPLPEVHNVQEKPKNKFKGKFQKNKFGKRKFNKKQRFNHNKKNKDNAKAPKNDNKCHRCGDFSHFAKNCRTPKHLVALYQKSLKEAKPAGDKKYEAHFNLATEANKEAGFSKTAPKEQTRSTSLNIEDKMPSTDNMLIDFESGDMFGDLE</sequence>
<evidence type="ECO:0000313" key="4">
    <source>
        <dbReference type="EMBL" id="EES20547.1"/>
    </source>
</evidence>
<dbReference type="GO" id="GO:0003676">
    <property type="term" value="F:nucleic acid binding"/>
    <property type="evidence" value="ECO:0007669"/>
    <property type="project" value="InterPro"/>
</dbReference>
<feature type="region of interest" description="Disordered" evidence="2">
    <location>
        <begin position="222"/>
        <end position="248"/>
    </location>
</feature>
<dbReference type="AlphaFoldDB" id="C6JSH8"/>
<keyword evidence="1" id="KW-0863">Zinc-finger</keyword>
<dbReference type="PANTHER" id="PTHR33325:SF11">
    <property type="entry name" value="COLD SHOCK DOMAIN-CONTAINING PROTEIN 4-LIKE"/>
    <property type="match status" value="1"/>
</dbReference>
<dbReference type="InterPro" id="IPR001878">
    <property type="entry name" value="Znf_CCHC"/>
</dbReference>
<feature type="region of interest" description="Disordered" evidence="2">
    <location>
        <begin position="300"/>
        <end position="328"/>
    </location>
</feature>
<proteinExistence type="predicted"/>
<feature type="domain" description="CCHC-type" evidence="3">
    <location>
        <begin position="249"/>
        <end position="264"/>
    </location>
</feature>
<feature type="compositionally biased region" description="Basic and acidic residues" evidence="2">
    <location>
        <begin position="237"/>
        <end position="248"/>
    </location>
</feature>
<dbReference type="GO" id="GO:0008270">
    <property type="term" value="F:zinc ion binding"/>
    <property type="evidence" value="ECO:0007669"/>
    <property type="project" value="UniProtKB-KW"/>
</dbReference>
<dbReference type="InterPro" id="IPR036875">
    <property type="entry name" value="Znf_CCHC_sf"/>
</dbReference>
<reference evidence="4" key="1">
    <citation type="journal article" date="2009" name="Nature">
        <title>The Sorghum bicolor genome and the diversification of grasses.</title>
        <authorList>
            <person name="Paterson A.H."/>
            <person name="Bowers J.E."/>
            <person name="Bruggmann R."/>
            <person name="Dubchak I."/>
            <person name="Grimwood J."/>
            <person name="Gundlach H."/>
            <person name="Haberer G."/>
            <person name="Hellsten U."/>
            <person name="Mitros T."/>
            <person name="Poliakov A."/>
            <person name="Schmutz J."/>
            <person name="Spannagl M."/>
            <person name="Tang H."/>
            <person name="Wang X."/>
            <person name="Wicker T."/>
            <person name="Bharti A.K."/>
            <person name="Chapman J."/>
            <person name="Feltus F.A."/>
            <person name="Gowik U."/>
            <person name="Grigoriev I.V."/>
            <person name="Lyons E."/>
            <person name="Maher C.A."/>
            <person name="Martis M."/>
            <person name="Narechania A."/>
            <person name="Otillar R.P."/>
            <person name="Penning B.W."/>
            <person name="Salamov A.A."/>
            <person name="Wang Y."/>
            <person name="Zhang L."/>
            <person name="Carpita N.C."/>
            <person name="Freeling M."/>
            <person name="Gingle A.R."/>
            <person name="Hash C.T."/>
            <person name="Keller B."/>
            <person name="Klein P."/>
            <person name="Kresovich S."/>
            <person name="McCann M.C."/>
            <person name="Ming R."/>
            <person name="Peterson D.G."/>
            <person name="Mehboob-ur-Rahman"/>
            <person name="Ware D."/>
            <person name="Westhoff P."/>
            <person name="Mayer K.F."/>
            <person name="Messing J."/>
            <person name="Rokhsar D.S."/>
        </authorList>
    </citation>
    <scope>NUCLEOTIDE SEQUENCE [LARGE SCALE GENOMIC DNA]</scope>
</reference>
<feature type="compositionally biased region" description="Basic residues" evidence="2">
    <location>
        <begin position="222"/>
        <end position="236"/>
    </location>
</feature>
<name>C6JSH8_SORBI</name>
<evidence type="ECO:0000259" key="3">
    <source>
        <dbReference type="PROSITE" id="PS50158"/>
    </source>
</evidence>
<keyword evidence="1" id="KW-0479">Metal-binding</keyword>
<dbReference type="PANTHER" id="PTHR33325">
    <property type="entry name" value="ZINC FINGER, CCHC-TYPE-RELATED"/>
    <property type="match status" value="1"/>
</dbReference>
<dbReference type="SUPFAM" id="SSF57756">
    <property type="entry name" value="Retrovirus zinc finger-like domains"/>
    <property type="match status" value="1"/>
</dbReference>
<evidence type="ECO:0000256" key="1">
    <source>
        <dbReference type="PROSITE-ProRule" id="PRU00047"/>
    </source>
</evidence>
<dbReference type="EMBL" id="GL003354">
    <property type="protein sequence ID" value="EES20547.1"/>
    <property type="molecule type" value="Genomic_DNA"/>
</dbReference>
<dbReference type="PROSITE" id="PS50158">
    <property type="entry name" value="ZF_CCHC"/>
    <property type="match status" value="1"/>
</dbReference>
<dbReference type="HOGENOM" id="CLU_063980_0_0_1"/>
<gene>
    <name evidence="4" type="primary">Sb0761s002010</name>
    <name evidence="4" type="ORF">SORBIDRAFT_0761s002010</name>
</gene>
<organism evidence="4">
    <name type="scientific">Sorghum bicolor</name>
    <name type="common">Sorghum</name>
    <name type="synonym">Sorghum vulgare</name>
    <dbReference type="NCBI Taxonomy" id="4558"/>
    <lineage>
        <taxon>Eukaryota</taxon>
        <taxon>Viridiplantae</taxon>
        <taxon>Streptophyta</taxon>
        <taxon>Embryophyta</taxon>
        <taxon>Tracheophyta</taxon>
        <taxon>Spermatophyta</taxon>
        <taxon>Magnoliopsida</taxon>
        <taxon>Liliopsida</taxon>
        <taxon>Poales</taxon>
        <taxon>Poaceae</taxon>
        <taxon>PACMAD clade</taxon>
        <taxon>Panicoideae</taxon>
        <taxon>Andropogonodae</taxon>
        <taxon>Andropogoneae</taxon>
        <taxon>Sorghinae</taxon>
        <taxon>Sorghum</taxon>
    </lineage>
</organism>
<protein>
    <recommendedName>
        <fullName evidence="3">CCHC-type domain-containing protein</fullName>
    </recommendedName>
</protein>